<evidence type="ECO:0000256" key="6">
    <source>
        <dbReference type="ARBA" id="ARBA00023316"/>
    </source>
</evidence>
<keyword evidence="6" id="KW-0961">Cell wall biogenesis/degradation</keyword>
<evidence type="ECO:0000256" key="1">
    <source>
        <dbReference type="ARBA" id="ARBA00009943"/>
    </source>
</evidence>
<comment type="similarity">
    <text evidence="1">Belongs to the FemABX family.</text>
</comment>
<dbReference type="InterPro" id="IPR050644">
    <property type="entry name" value="PG_Glycine_Bridge_Synth"/>
</dbReference>
<evidence type="ECO:0000256" key="4">
    <source>
        <dbReference type="ARBA" id="ARBA00022984"/>
    </source>
</evidence>
<keyword evidence="4" id="KW-0573">Peptidoglycan synthesis</keyword>
<sequence>MTDTQLREITAEEMRIGAAGVTPLPIEQSAIWEQYEAVEGRKLWGRFEYSENGKRIALVALYEYSMRGARYLWAKHGPVWLKEATPSRERAFRDALGRYVRQKDSSIVFIRLNAIFNDTDLRDVMQIITYDRTVIIRSYGGDEEKILGDMTKEGRRQLRRSRKALSEVQTTIADEHDQAAEDFTEYYEVLKETAERDGFSPHPAEVYSTMLKVLGPEHSRLFVLRVDGEVVAWNLILINDRQAECYYGATTAKARKLGAMPELDVQCAILLGPELDVNGGIDLMGIHSPRVPELFTVGKYKLSFAQGYTDVPGAWDLPLRPRLYAGLRNLLSIKRALRS</sequence>
<dbReference type="InterPro" id="IPR038740">
    <property type="entry name" value="BioF2-like_GNAT_dom"/>
</dbReference>
<dbReference type="EMBL" id="CACRSM010000002">
    <property type="protein sequence ID" value="VYT07705.1"/>
    <property type="molecule type" value="Genomic_DNA"/>
</dbReference>
<name>A0A6N2TQ40_9ACTO</name>
<gene>
    <name evidence="8" type="ORF">AOLFYP35_01473</name>
</gene>
<dbReference type="AlphaFoldDB" id="A0A6N2TQ40"/>
<dbReference type="PANTHER" id="PTHR36174">
    <property type="entry name" value="LIPID II:GLYCINE GLYCYLTRANSFERASE"/>
    <property type="match status" value="1"/>
</dbReference>
<dbReference type="InterPro" id="IPR016181">
    <property type="entry name" value="Acyl_CoA_acyltransferase"/>
</dbReference>
<keyword evidence="2" id="KW-0808">Transferase</keyword>
<dbReference type="GO" id="GO:0071555">
    <property type="term" value="P:cell wall organization"/>
    <property type="evidence" value="ECO:0007669"/>
    <property type="project" value="UniProtKB-KW"/>
</dbReference>
<reference evidence="8" key="1">
    <citation type="submission" date="2019-11" db="EMBL/GenBank/DDBJ databases">
        <authorList>
            <person name="Feng L."/>
        </authorList>
    </citation>
    <scope>NUCLEOTIDE SEQUENCE</scope>
    <source>
        <strain evidence="8">AodontolyticusLFYP35</strain>
    </source>
</reference>
<dbReference type="SUPFAM" id="SSF55729">
    <property type="entry name" value="Acyl-CoA N-acyltransferases (Nat)"/>
    <property type="match status" value="1"/>
</dbReference>
<dbReference type="GO" id="GO:0008360">
    <property type="term" value="P:regulation of cell shape"/>
    <property type="evidence" value="ECO:0007669"/>
    <property type="project" value="UniProtKB-KW"/>
</dbReference>
<keyword evidence="3" id="KW-0133">Cell shape</keyword>
<dbReference type="PROSITE" id="PS51191">
    <property type="entry name" value="FEMABX"/>
    <property type="match status" value="1"/>
</dbReference>
<dbReference type="PANTHER" id="PTHR36174:SF1">
    <property type="entry name" value="LIPID II:GLYCINE GLYCYLTRANSFERASE"/>
    <property type="match status" value="1"/>
</dbReference>
<dbReference type="GO" id="GO:0016755">
    <property type="term" value="F:aminoacyltransferase activity"/>
    <property type="evidence" value="ECO:0007669"/>
    <property type="project" value="InterPro"/>
</dbReference>
<accession>A0A6N2TQ40</accession>
<evidence type="ECO:0000259" key="7">
    <source>
        <dbReference type="Pfam" id="PF13480"/>
    </source>
</evidence>
<protein>
    <submittedName>
        <fullName evidence="8">FemAB family protein</fullName>
    </submittedName>
</protein>
<organism evidence="8">
    <name type="scientific">Schaalia odontolytica</name>
    <dbReference type="NCBI Taxonomy" id="1660"/>
    <lineage>
        <taxon>Bacteria</taxon>
        <taxon>Bacillati</taxon>
        <taxon>Actinomycetota</taxon>
        <taxon>Actinomycetes</taxon>
        <taxon>Actinomycetales</taxon>
        <taxon>Actinomycetaceae</taxon>
        <taxon>Schaalia</taxon>
    </lineage>
</organism>
<evidence type="ECO:0000256" key="5">
    <source>
        <dbReference type="ARBA" id="ARBA00023315"/>
    </source>
</evidence>
<feature type="domain" description="BioF2-like acetyltransferase" evidence="7">
    <location>
        <begin position="154"/>
        <end position="259"/>
    </location>
</feature>
<evidence type="ECO:0000256" key="3">
    <source>
        <dbReference type="ARBA" id="ARBA00022960"/>
    </source>
</evidence>
<proteinExistence type="inferred from homology"/>
<dbReference type="Gene3D" id="3.40.630.30">
    <property type="match status" value="1"/>
</dbReference>
<dbReference type="InterPro" id="IPR003447">
    <property type="entry name" value="FEMABX"/>
</dbReference>
<dbReference type="Pfam" id="PF13480">
    <property type="entry name" value="Acetyltransf_6"/>
    <property type="match status" value="1"/>
</dbReference>
<evidence type="ECO:0000313" key="8">
    <source>
        <dbReference type="EMBL" id="VYT07705.1"/>
    </source>
</evidence>
<evidence type="ECO:0000256" key="2">
    <source>
        <dbReference type="ARBA" id="ARBA00022679"/>
    </source>
</evidence>
<keyword evidence="5" id="KW-0012">Acyltransferase</keyword>
<dbReference type="GO" id="GO:0009252">
    <property type="term" value="P:peptidoglycan biosynthetic process"/>
    <property type="evidence" value="ECO:0007669"/>
    <property type="project" value="UniProtKB-KW"/>
</dbReference>